<feature type="repeat" description="ANK" evidence="5">
    <location>
        <begin position="63"/>
        <end position="95"/>
    </location>
</feature>
<evidence type="ECO:0000313" key="7">
    <source>
        <dbReference type="EMBL" id="CAF2820784.1"/>
    </source>
</evidence>
<dbReference type="InterPro" id="IPR017441">
    <property type="entry name" value="Protein_kinase_ATP_BS"/>
</dbReference>
<evidence type="ECO:0000256" key="3">
    <source>
        <dbReference type="ARBA" id="ARBA00022741"/>
    </source>
</evidence>
<dbReference type="SUPFAM" id="SSF56112">
    <property type="entry name" value="Protein kinase-like (PK-like)"/>
    <property type="match status" value="1"/>
</dbReference>
<evidence type="ECO:0000256" key="2">
    <source>
        <dbReference type="ARBA" id="ARBA00022737"/>
    </source>
</evidence>
<dbReference type="PROSITE" id="PS00108">
    <property type="entry name" value="PROTEIN_KINASE_ST"/>
    <property type="match status" value="1"/>
</dbReference>
<dbReference type="PANTHER" id="PTHR48056:SF81">
    <property type="entry name" value="RECEPTOR PROTEIN-TYROSINE KINASE CEPR1"/>
    <property type="match status" value="1"/>
</dbReference>
<dbReference type="InterPro" id="IPR003591">
    <property type="entry name" value="Leu-rich_rpt_typical-subtyp"/>
</dbReference>
<dbReference type="PROSITE" id="PS51450">
    <property type="entry name" value="LRR"/>
    <property type="match status" value="3"/>
</dbReference>
<evidence type="ECO:0000313" key="8">
    <source>
        <dbReference type="Proteomes" id="UP000675881"/>
    </source>
</evidence>
<dbReference type="SMART" id="SM00220">
    <property type="entry name" value="S_TKc"/>
    <property type="match status" value="1"/>
</dbReference>
<keyword evidence="4 6" id="KW-0067">ATP-binding</keyword>
<feature type="binding site" evidence="6">
    <location>
        <position position="1408"/>
    </location>
    <ligand>
        <name>ATP</name>
        <dbReference type="ChEBI" id="CHEBI:30616"/>
    </ligand>
</feature>
<dbReference type="InterPro" id="IPR001611">
    <property type="entry name" value="Leu-rich_rpt"/>
</dbReference>
<dbReference type="PROSITE" id="PS50088">
    <property type="entry name" value="ANK_REPEAT"/>
    <property type="match status" value="2"/>
</dbReference>
<dbReference type="PROSITE" id="PS50297">
    <property type="entry name" value="ANK_REP_REGION"/>
    <property type="match status" value="2"/>
</dbReference>
<keyword evidence="2" id="KW-0677">Repeat</keyword>
<proteinExistence type="predicted"/>
<keyword evidence="3 6" id="KW-0547">Nucleotide-binding</keyword>
<dbReference type="Pfam" id="PF00023">
    <property type="entry name" value="Ank"/>
    <property type="match status" value="1"/>
</dbReference>
<dbReference type="Gene3D" id="1.25.40.20">
    <property type="entry name" value="Ankyrin repeat-containing domain"/>
    <property type="match status" value="2"/>
</dbReference>
<sequence length="2021" mass="229242">MESLMDSEDFPGRLVHEAALWDDAELLEALLSGGTATTEGSRCLRLLLRRGCLLDSRCGARGDSRSALHMASEYGYIENVRVLVEAGSNLSLRDALGLTALDLAEKGDHLECMAVLSRAAHVQEETRLSRLQLLHDACVSGDLQTMEEDLFQLQSSHGGSNTLVFTACEYGHIQILSFLLEKGARPTIHPVTQYSPLYIASLNGKIDIVQVLLYKFPHLILQLTVEGRSPIHAAALNGHIREKTGQWEFYLPFDLNQRDKVGYTCLYLATSSSNSKVVNSLLQFRVQASKRIITSPEKVDSEPSSIEKSSLKSYNSEGSVVTSSDTLISPIEVDLYCGVETSLHCAVKKKDLKIANLLLAVGADPNNVILNSELGTFNCLVEACRNRDFSMIDTLLKHSAKDDNCEALNIVLNNDVIVCKLLSHKAIQDTEDIINYKNFIVTPVCSVRIDWDNQGGQLDYIKDHWISEASLRYNPSLRLTPNYQDVSYQVITRLDLSSNKLREMPQSVLKMVNLKFLSLAANKLESLPDYDGMDNKLAKTYNCPRLEEIQLQDNRLDTLPAAIFSLESLITLDASNNKLQYLPQDIWKSPKLKELNLSFNLLNDLQIDCPLGTTDNHRCCTLDNDLCLSVLESFSNDKKVSHTSICNDMMESKELKRCNLWSQSLEICERLSKRVNSELYVKDEFSSMQVLNLAHNSFSVIPKCISCFCPSLSRLNLSYNALTNFGAICCYPSSLKYLDLSHNQINSWPSHGPNSEHKFCYKRLLSNKCLKVGSCPHRQHDKMTNLRTLILSANKLDKLQVRLGSKIYLIRWVCYANYGIWIPRAKNSRSYARMKLMVVGIQGIGKTTLLELLRQEGGSFRRKPVEHWAKRMGDWTFEKRGSTRGPIVFRTWDFGGQTEYYSTHQYFLSRPRAPNSPVIIVGTHFDVIKENPTSSYFEYLQSCIRDKFINVTDPEKSGLPKVLDCVEEKLSITWHQILKNRGLDPVLSQEKFEESVKLELSSKYKLSFRDLGELSQATKFLHENGLLLHYDDATLRDLYFLDPQWLCDLLSHVVTIREINPFARNGLMKLDDLKLVFKSSAAISLTAKSYVVNLLNKFEIALTWDSSTLLIPSLLPTEAQMKNGHHLIVSIPVRSRGLRGRKAFDNINSSRSHSVPSRMLLKASNISLPQRLKQRNQGRKSLSSFEVTHRSEIDHRIQRLFLMSYFPSGFWSYFVIPDDWYTDTLLSKIFMENKPEWTCWQSGLELRYLETTLFSLKQIFHESFNPFFDYHSMRMMIYQEDIWSPLDKSSSSILELSLPQDTVLIKKTIKNESKEEIGYTMSVLDLNPKSVCQLLALAVEHIDTLLEDWYPSLGTRFLHTSEDLEDRLRISNENIKRGKLIGQGAFGFVFISTLTSRGINEQQKVAVKILQPTHPGYNAKESTSAAYEISISKWERDPIQYAAKAYCSARQEISILIHLKHPNIVPLIGVCIKPLSIILELAPKGALDKKLEYYLHSDCQIPIKVVQLIVLQISRALEYLHQLHIIYRDLKSENVLVWKFPEPFSKLSNEVHVKLADYGISRPTLPTGTKGFGGTEGFMAPEIVKYNGEEEYTEKVDCFSFGMFIYELITLHQPFSGYETIKELILEGIRPPISVKETKFPTNILDLMISCWSQQPRHRPSTSQLVSIISAPEFINLIDVISIGTTSTSAQIVTPRKEVWLSIDSAFDQHSSLNLLEFSHEKWIQHCIFKTKFTQSITALCLIEEAVWAGDNIGLIHSYSLNNYSKLFTYKMDPDYGNEPSPVRSIHYLQEMQRACIALHNGRMFLCDSNIIPSCKVGGEGFFVMTELGSSSCIHSIASINLNPRSWEIWCGESHGSVSIFSFIDGVVTSQQIINHNNPIVENLLVLQVLTEGTYIWTSLYPGFHVYQWNTTTKSVINRLDCSKLIPVSESLRTISIEECFNPGRCQITSINLLESKLYVGTNWGCVIIAESINMQPITVFRPYSDQVQAIIPIPEHGLLVTLGKGYRPLIPRYASGCERK</sequence>
<dbReference type="Pfam" id="PF08477">
    <property type="entry name" value="Roc"/>
    <property type="match status" value="1"/>
</dbReference>
<dbReference type="SUPFAM" id="SSF50978">
    <property type="entry name" value="WD40 repeat-like"/>
    <property type="match status" value="1"/>
</dbReference>
<dbReference type="Pfam" id="PF13855">
    <property type="entry name" value="LRR_8"/>
    <property type="match status" value="2"/>
</dbReference>
<dbReference type="Pfam" id="PF13857">
    <property type="entry name" value="Ank_5"/>
    <property type="match status" value="1"/>
</dbReference>
<keyword evidence="1" id="KW-0433">Leucine-rich repeat</keyword>
<dbReference type="SUPFAM" id="SSF52540">
    <property type="entry name" value="P-loop containing nucleoside triphosphate hydrolases"/>
    <property type="match status" value="1"/>
</dbReference>
<dbReference type="SMART" id="SM00369">
    <property type="entry name" value="LRR_TYP"/>
    <property type="match status" value="8"/>
</dbReference>
<dbReference type="PANTHER" id="PTHR48056">
    <property type="entry name" value="LRR RECEPTOR-LIKE SERINE/THREONINE-PROTEIN KINASE-RELATED"/>
    <property type="match status" value="1"/>
</dbReference>
<dbReference type="InterPro" id="IPR002110">
    <property type="entry name" value="Ankyrin_rpt"/>
</dbReference>
<dbReference type="InterPro" id="IPR032675">
    <property type="entry name" value="LRR_dom_sf"/>
</dbReference>
<dbReference type="SMART" id="SM00364">
    <property type="entry name" value="LRR_BAC"/>
    <property type="match status" value="7"/>
</dbReference>
<evidence type="ECO:0000256" key="1">
    <source>
        <dbReference type="ARBA" id="ARBA00022614"/>
    </source>
</evidence>
<dbReference type="PROSITE" id="PS00107">
    <property type="entry name" value="PROTEIN_KINASE_ATP"/>
    <property type="match status" value="1"/>
</dbReference>
<protein>
    <submittedName>
        <fullName evidence="7">(salmon louse) hypothetical protein</fullName>
    </submittedName>
</protein>
<evidence type="ECO:0000256" key="6">
    <source>
        <dbReference type="PROSITE-ProRule" id="PRU10141"/>
    </source>
</evidence>
<dbReference type="InterPro" id="IPR036322">
    <property type="entry name" value="WD40_repeat_dom_sf"/>
</dbReference>
<dbReference type="InterPro" id="IPR008271">
    <property type="entry name" value="Ser/Thr_kinase_AS"/>
</dbReference>
<dbReference type="OrthoDB" id="10252328at2759"/>
<dbReference type="InterPro" id="IPR027417">
    <property type="entry name" value="P-loop_NTPase"/>
</dbReference>
<dbReference type="GO" id="GO:0005524">
    <property type="term" value="F:ATP binding"/>
    <property type="evidence" value="ECO:0007669"/>
    <property type="project" value="UniProtKB-UniRule"/>
</dbReference>
<dbReference type="Pfam" id="PF16095">
    <property type="entry name" value="COR-A"/>
    <property type="match status" value="1"/>
</dbReference>
<keyword evidence="5" id="KW-0040">ANK repeat</keyword>
<dbReference type="InterPro" id="IPR032171">
    <property type="entry name" value="COR-A"/>
</dbReference>
<dbReference type="InterPro" id="IPR050647">
    <property type="entry name" value="Plant_LRR-RLKs"/>
</dbReference>
<dbReference type="FunFam" id="1.10.510.10:FF:001242">
    <property type="entry name" value="Leucine-rich repeat serine/threonine-protein kinase 1"/>
    <property type="match status" value="1"/>
</dbReference>
<dbReference type="InterPro" id="IPR000719">
    <property type="entry name" value="Prot_kinase_dom"/>
</dbReference>
<dbReference type="GO" id="GO:0004672">
    <property type="term" value="F:protein kinase activity"/>
    <property type="evidence" value="ECO:0007669"/>
    <property type="project" value="InterPro"/>
</dbReference>
<dbReference type="SUPFAM" id="SSF52058">
    <property type="entry name" value="L domain-like"/>
    <property type="match status" value="1"/>
</dbReference>
<gene>
    <name evidence="7" type="ORF">LSAA_3537</name>
</gene>
<evidence type="ECO:0000256" key="5">
    <source>
        <dbReference type="PROSITE-ProRule" id="PRU00023"/>
    </source>
</evidence>
<accession>A0A7R8CH36</accession>
<dbReference type="Pfam" id="PF12796">
    <property type="entry name" value="Ank_2"/>
    <property type="match status" value="1"/>
</dbReference>
<dbReference type="EMBL" id="HG994591">
    <property type="protein sequence ID" value="CAF2820784.1"/>
    <property type="molecule type" value="Genomic_DNA"/>
</dbReference>
<dbReference type="InterPro" id="IPR011009">
    <property type="entry name" value="Kinase-like_dom_sf"/>
</dbReference>
<dbReference type="GO" id="GO:0009966">
    <property type="term" value="P:regulation of signal transduction"/>
    <property type="evidence" value="ECO:0007669"/>
    <property type="project" value="UniProtKB-ARBA"/>
</dbReference>
<name>A0A7R8CH36_LEPSM</name>
<feature type="repeat" description="ANK" evidence="5">
    <location>
        <begin position="338"/>
        <end position="366"/>
    </location>
</feature>
<dbReference type="Pfam" id="PF00069">
    <property type="entry name" value="Pkinase"/>
    <property type="match status" value="1"/>
</dbReference>
<dbReference type="Gene3D" id="3.80.10.10">
    <property type="entry name" value="Ribonuclease Inhibitor"/>
    <property type="match status" value="2"/>
</dbReference>
<dbReference type="InterPro" id="IPR036770">
    <property type="entry name" value="Ankyrin_rpt-contain_sf"/>
</dbReference>
<organism evidence="7 8">
    <name type="scientific">Lepeophtheirus salmonis</name>
    <name type="common">Salmon louse</name>
    <name type="synonym">Caligus salmonis</name>
    <dbReference type="NCBI Taxonomy" id="72036"/>
    <lineage>
        <taxon>Eukaryota</taxon>
        <taxon>Metazoa</taxon>
        <taxon>Ecdysozoa</taxon>
        <taxon>Arthropoda</taxon>
        <taxon>Crustacea</taxon>
        <taxon>Multicrustacea</taxon>
        <taxon>Hexanauplia</taxon>
        <taxon>Copepoda</taxon>
        <taxon>Siphonostomatoida</taxon>
        <taxon>Caligidae</taxon>
        <taxon>Lepeophtheirus</taxon>
    </lineage>
</organism>
<dbReference type="Proteomes" id="UP000675881">
    <property type="component" value="Chromosome 12"/>
</dbReference>
<reference evidence="7" key="1">
    <citation type="submission" date="2021-02" db="EMBL/GenBank/DDBJ databases">
        <authorList>
            <person name="Bekaert M."/>
        </authorList>
    </citation>
    <scope>NUCLEOTIDE SEQUENCE</scope>
    <source>
        <strain evidence="7">IoA-00</strain>
    </source>
</reference>
<dbReference type="InterPro" id="IPR056602">
    <property type="entry name" value="Beta-prop_LRRK2"/>
</dbReference>
<dbReference type="SUPFAM" id="SSF48403">
    <property type="entry name" value="Ankyrin repeat"/>
    <property type="match status" value="2"/>
</dbReference>
<dbReference type="SMART" id="SM00248">
    <property type="entry name" value="ANK"/>
    <property type="match status" value="7"/>
</dbReference>
<keyword evidence="8" id="KW-1185">Reference proteome</keyword>
<dbReference type="PROSITE" id="PS50011">
    <property type="entry name" value="PROTEIN_KINASE_DOM"/>
    <property type="match status" value="1"/>
</dbReference>
<dbReference type="Gene3D" id="3.30.70.1390">
    <property type="entry name" value="ROC domain from the Parkinson's disease-associated leucine-rich repeat kinase 2"/>
    <property type="match status" value="1"/>
</dbReference>
<dbReference type="Gene3D" id="1.10.510.10">
    <property type="entry name" value="Transferase(Phosphotransferase) domain 1"/>
    <property type="match status" value="1"/>
</dbReference>
<evidence type="ECO:0000256" key="4">
    <source>
        <dbReference type="ARBA" id="ARBA00022840"/>
    </source>
</evidence>
<dbReference type="Pfam" id="PF23748">
    <property type="entry name" value="Beta-prop_LRRK2"/>
    <property type="match status" value="1"/>
</dbReference>